<dbReference type="Pfam" id="PF00931">
    <property type="entry name" value="NB-ARC"/>
    <property type="match status" value="1"/>
</dbReference>
<evidence type="ECO:0000256" key="1">
    <source>
        <dbReference type="ARBA" id="ARBA00008894"/>
    </source>
</evidence>
<keyword evidence="4" id="KW-0547">Nucleotide-binding</keyword>
<keyword evidence="3" id="KW-0677">Repeat</keyword>
<evidence type="ECO:0000256" key="3">
    <source>
        <dbReference type="ARBA" id="ARBA00022737"/>
    </source>
</evidence>
<dbReference type="InterPro" id="IPR002182">
    <property type="entry name" value="NB-ARC"/>
</dbReference>
<dbReference type="InterPro" id="IPR036388">
    <property type="entry name" value="WH-like_DNA-bd_sf"/>
</dbReference>
<dbReference type="InterPro" id="IPR055414">
    <property type="entry name" value="LRR_R13L4/SHOC2-like"/>
</dbReference>
<name>A0AAD7PHL4_QUISA</name>
<keyword evidence="6" id="KW-0067">ATP-binding</keyword>
<dbReference type="AlphaFoldDB" id="A0AAD7PHL4"/>
<keyword evidence="2" id="KW-0433">Leucine-rich repeat</keyword>
<evidence type="ECO:0000313" key="9">
    <source>
        <dbReference type="Proteomes" id="UP001163823"/>
    </source>
</evidence>
<keyword evidence="5" id="KW-0611">Plant defense</keyword>
<feature type="domain" description="AAA+ ATPase" evidence="7">
    <location>
        <begin position="117"/>
        <end position="263"/>
    </location>
</feature>
<evidence type="ECO:0000259" key="7">
    <source>
        <dbReference type="SMART" id="SM00382"/>
    </source>
</evidence>
<dbReference type="Proteomes" id="UP001163823">
    <property type="component" value="Chromosome 9"/>
</dbReference>
<proteinExistence type="inferred from homology"/>
<dbReference type="SMART" id="SM00369">
    <property type="entry name" value="LRR_TYP"/>
    <property type="match status" value="2"/>
</dbReference>
<dbReference type="InterPro" id="IPR050905">
    <property type="entry name" value="Plant_NBS-LRR"/>
</dbReference>
<dbReference type="GO" id="GO:0043531">
    <property type="term" value="F:ADP binding"/>
    <property type="evidence" value="ECO:0007669"/>
    <property type="project" value="InterPro"/>
</dbReference>
<evidence type="ECO:0000313" key="8">
    <source>
        <dbReference type="EMBL" id="KAJ7955916.1"/>
    </source>
</evidence>
<dbReference type="EMBL" id="JARAOO010000009">
    <property type="protein sequence ID" value="KAJ7955916.1"/>
    <property type="molecule type" value="Genomic_DNA"/>
</dbReference>
<evidence type="ECO:0000256" key="6">
    <source>
        <dbReference type="ARBA" id="ARBA00022840"/>
    </source>
</evidence>
<dbReference type="GO" id="GO:0006952">
    <property type="term" value="P:defense response"/>
    <property type="evidence" value="ECO:0007669"/>
    <property type="project" value="UniProtKB-KW"/>
</dbReference>
<dbReference type="InterPro" id="IPR003593">
    <property type="entry name" value="AAA+_ATPase"/>
</dbReference>
<dbReference type="Gene3D" id="3.80.10.10">
    <property type="entry name" value="Ribonuclease Inhibitor"/>
    <property type="match status" value="2"/>
</dbReference>
<accession>A0AAD7PHL4</accession>
<organism evidence="8 9">
    <name type="scientific">Quillaja saponaria</name>
    <name type="common">Soap bark tree</name>
    <dbReference type="NCBI Taxonomy" id="32244"/>
    <lineage>
        <taxon>Eukaryota</taxon>
        <taxon>Viridiplantae</taxon>
        <taxon>Streptophyta</taxon>
        <taxon>Embryophyta</taxon>
        <taxon>Tracheophyta</taxon>
        <taxon>Spermatophyta</taxon>
        <taxon>Magnoliopsida</taxon>
        <taxon>eudicotyledons</taxon>
        <taxon>Gunneridae</taxon>
        <taxon>Pentapetalae</taxon>
        <taxon>rosids</taxon>
        <taxon>fabids</taxon>
        <taxon>Fabales</taxon>
        <taxon>Quillajaceae</taxon>
        <taxon>Quillaja</taxon>
    </lineage>
</organism>
<dbReference type="Gene3D" id="1.10.8.430">
    <property type="entry name" value="Helical domain of apoptotic protease-activating factors"/>
    <property type="match status" value="1"/>
</dbReference>
<dbReference type="SUPFAM" id="SSF52540">
    <property type="entry name" value="P-loop containing nucleoside triphosphate hydrolases"/>
    <property type="match status" value="1"/>
</dbReference>
<dbReference type="Gene3D" id="3.40.50.300">
    <property type="entry name" value="P-loop containing nucleotide triphosphate hydrolases"/>
    <property type="match status" value="1"/>
</dbReference>
<gene>
    <name evidence="8" type="ORF">O6P43_022432</name>
</gene>
<dbReference type="InterPro" id="IPR027417">
    <property type="entry name" value="P-loop_NTPase"/>
</dbReference>
<dbReference type="GO" id="GO:0005524">
    <property type="term" value="F:ATP binding"/>
    <property type="evidence" value="ECO:0007669"/>
    <property type="project" value="UniProtKB-KW"/>
</dbReference>
<reference evidence="8" key="1">
    <citation type="journal article" date="2023" name="Science">
        <title>Elucidation of the pathway for biosynthesis of saponin adjuvants from the soapbark tree.</title>
        <authorList>
            <person name="Reed J."/>
            <person name="Orme A."/>
            <person name="El-Demerdash A."/>
            <person name="Owen C."/>
            <person name="Martin L.B.B."/>
            <person name="Misra R.C."/>
            <person name="Kikuchi S."/>
            <person name="Rejzek M."/>
            <person name="Martin A.C."/>
            <person name="Harkess A."/>
            <person name="Leebens-Mack J."/>
            <person name="Louveau T."/>
            <person name="Stephenson M.J."/>
            <person name="Osbourn A."/>
        </authorList>
    </citation>
    <scope>NUCLEOTIDE SEQUENCE</scope>
    <source>
        <strain evidence="8">S10</strain>
    </source>
</reference>
<keyword evidence="9" id="KW-1185">Reference proteome</keyword>
<comment type="similarity">
    <text evidence="1">Belongs to the disease resistance NB-LRR family.</text>
</comment>
<evidence type="ECO:0000256" key="2">
    <source>
        <dbReference type="ARBA" id="ARBA00022614"/>
    </source>
</evidence>
<dbReference type="FunFam" id="1.10.10.10:FF:000322">
    <property type="entry name" value="Probable disease resistance protein At1g63360"/>
    <property type="match status" value="1"/>
</dbReference>
<dbReference type="SMART" id="SM00382">
    <property type="entry name" value="AAA"/>
    <property type="match status" value="1"/>
</dbReference>
<dbReference type="PANTHER" id="PTHR33463:SF204">
    <property type="entry name" value="NB-ARC DOMAIN-CONTAINING PROTEIN"/>
    <property type="match status" value="1"/>
</dbReference>
<dbReference type="Pfam" id="PF23598">
    <property type="entry name" value="LRR_14"/>
    <property type="match status" value="1"/>
</dbReference>
<dbReference type="FunFam" id="1.10.8.430:FF:000003">
    <property type="entry name" value="Probable disease resistance protein At5g66910"/>
    <property type="match status" value="1"/>
</dbReference>
<sequence>MRLVERAEINGQRCTSQVNRWLQRAEAVETEVSFILEDYDQRRQRGMCRNTSPSLYKKGKIVSKKLNVITELKRTGDFDFVIANGLYLPAVEEIPSRPAFGLDVMLGKVLQFLQEGLVGIIAIYGMGGVGKTTLLTAINNEFLNEIHHYDVIIWVLVSKEFVADKIQQAIGARLGLSWEGNETQEQRASKIYRALRRKKFLLLLDDIWKGLDLEKIGVPFPDKYNKCKVIFTTRSMQVCSDMDAQRRLRVDFLSEKEAWLLFSKKVGRRETLESDSIHALAKTIVRKCGGLPLALITVGKAMANKETAQEWENAVEELNKTPSELRGMEDVFTLLKFSYDNLERDTFKLCLLYCSLFPEDYSIEKEQLIEYWIGEGFLDGSSDLNVHNKGHDVIGYLKVACLLETGEEESQVKMHDVVRSFALWVASGFGLNWNNYLVEASVGLNEAPLVEDWQGAKRISLLDNGITELSEVPVCPRLLTLLLQWNSGLNRIQDMFFEYMPCLRVLDLSFTSLREIPVSINKLVELHHLDLSGTKIATLPKEIGSLVKLKHLDLQRTYSLRMIPQEAISGLLQLRVLNLYYSTYAGWGLKIHEDEKEVQLADLQCLRQLNTLGMTVTELTTLKRISGFSTILKCIHYLFITECEGLYYLELPAASSESLRRLSINNCDEFQYLDIGTGNLLRSLKVLSLHDLPNLARVWRNPLNQECLRNLQSVNIWYCHNLKNISWVLRLPKLEVIYIFYCRGMEELISGDKRLEEEANAFPSLRTISIRGLPQLSSICLSPLAIPSLERIAVVDCPMLRRLPLKAHAATTLPTIYGTKEWWDQLEWDEASIKSAFLSQFMAT</sequence>
<dbReference type="InterPro" id="IPR042197">
    <property type="entry name" value="Apaf_helical"/>
</dbReference>
<dbReference type="KEGG" id="qsa:O6P43_022432"/>
<dbReference type="FunFam" id="3.40.50.300:FF:001091">
    <property type="entry name" value="Probable disease resistance protein At1g61300"/>
    <property type="match status" value="1"/>
</dbReference>
<dbReference type="SUPFAM" id="SSF52058">
    <property type="entry name" value="L domain-like"/>
    <property type="match status" value="1"/>
</dbReference>
<dbReference type="PRINTS" id="PR00364">
    <property type="entry name" value="DISEASERSIST"/>
</dbReference>
<dbReference type="Pfam" id="PF23559">
    <property type="entry name" value="WHD_DRP"/>
    <property type="match status" value="1"/>
</dbReference>
<dbReference type="Gene3D" id="1.10.10.10">
    <property type="entry name" value="Winged helix-like DNA-binding domain superfamily/Winged helix DNA-binding domain"/>
    <property type="match status" value="1"/>
</dbReference>
<dbReference type="PANTHER" id="PTHR33463">
    <property type="entry name" value="NB-ARC DOMAIN-CONTAINING PROTEIN-RELATED"/>
    <property type="match status" value="1"/>
</dbReference>
<comment type="caution">
    <text evidence="8">The sequence shown here is derived from an EMBL/GenBank/DDBJ whole genome shotgun (WGS) entry which is preliminary data.</text>
</comment>
<evidence type="ECO:0000256" key="5">
    <source>
        <dbReference type="ARBA" id="ARBA00022821"/>
    </source>
</evidence>
<dbReference type="InterPro" id="IPR032675">
    <property type="entry name" value="LRR_dom_sf"/>
</dbReference>
<dbReference type="InterPro" id="IPR003591">
    <property type="entry name" value="Leu-rich_rpt_typical-subtyp"/>
</dbReference>
<dbReference type="InterPro" id="IPR058922">
    <property type="entry name" value="WHD_DRP"/>
</dbReference>
<protein>
    <submittedName>
        <fullName evidence="8">Disease resistance protein</fullName>
    </submittedName>
</protein>
<evidence type="ECO:0000256" key="4">
    <source>
        <dbReference type="ARBA" id="ARBA00022741"/>
    </source>
</evidence>